<organism evidence="2">
    <name type="scientific">Human herpesvirus 1</name>
    <name type="common">HHV-1</name>
    <name type="synonym">Human herpes simplex virus 1</name>
    <dbReference type="NCBI Taxonomy" id="10298"/>
    <lineage>
        <taxon>Viruses</taxon>
        <taxon>Duplodnaviria</taxon>
        <taxon>Heunggongvirae</taxon>
        <taxon>Peploviricota</taxon>
        <taxon>Herviviricetes</taxon>
        <taxon>Herpesvirales</taxon>
        <taxon>Orthoherpesviridae</taxon>
        <taxon>Alphaherpesvirinae</taxon>
        <taxon>Simplexvirus</taxon>
        <taxon>Simplexvirus humanalpha1</taxon>
    </lineage>
</organism>
<evidence type="ECO:0000256" key="1">
    <source>
        <dbReference type="SAM" id="MobiDB-lite"/>
    </source>
</evidence>
<evidence type="ECO:0000313" key="2">
    <source>
        <dbReference type="EMBL" id="AWW08527.1"/>
    </source>
</evidence>
<accession>A0A2Z4H1B3</accession>
<dbReference type="EMBL" id="MG999860">
    <property type="protein sequence ID" value="AWW09882.1"/>
    <property type="molecule type" value="Genomic_DNA"/>
</dbReference>
<sequence>MYDVTSRPAETGTAYANWKLSCLGAHPPDASYANENRSPEATCSLDPNDPAHGSQLAVPLPSPTQPAYPPPPWSLRKRNGVCDMLIKYMPRTYGV</sequence>
<organismHost>
    <name type="scientific">Homo sapiens</name>
    <name type="common">Human</name>
    <dbReference type="NCBI Taxonomy" id="9606"/>
</organismHost>
<reference evidence="2" key="1">
    <citation type="journal article" date="2018" name="MSphere">
        <title>Ultrasensitive Capture of Human Herpes Simplex Virus Genomes Directly from Clinical Samples Reveals Extraordinarily Limited Evolution in Cell Culture.</title>
        <authorList>
            <person name="Greninger A.L."/>
            <person name="Roychoudhury P."/>
            <person name="Xie H."/>
            <person name="Casto A."/>
            <person name="Cent A."/>
            <person name="Pepper G."/>
            <person name="Koelle D.M."/>
            <person name="Huang M.L."/>
            <person name="Wald A."/>
            <person name="Johnston C."/>
            <person name="Jerome K.R."/>
        </authorList>
    </citation>
    <scope>NUCLEOTIDE SEQUENCE</scope>
    <source>
        <strain evidence="2">2009-25575</strain>
        <strain evidence="3">25_2006-37406</strain>
    </source>
</reference>
<feature type="compositionally biased region" description="Pro residues" evidence="1">
    <location>
        <begin position="60"/>
        <end position="72"/>
    </location>
</feature>
<dbReference type="EMBL" id="MG999845">
    <property type="protein sequence ID" value="AWW08527.1"/>
    <property type="molecule type" value="Genomic_DNA"/>
</dbReference>
<proteinExistence type="predicted"/>
<feature type="region of interest" description="Disordered" evidence="1">
    <location>
        <begin position="29"/>
        <end position="72"/>
    </location>
</feature>
<protein>
    <submittedName>
        <fullName evidence="2">Uncharacterized protein</fullName>
    </submittedName>
</protein>
<evidence type="ECO:0000313" key="3">
    <source>
        <dbReference type="EMBL" id="AWW09882.1"/>
    </source>
</evidence>
<name>A0A2Z4H1B3_HHV1</name>